<sequence>MHRLALVIALIAGLWVALLYVPSGYSWLVGGLWLGLIFVALPLLLLCSYEALGALLASRRARRAGASPEDAGGLLLHVCAAFALAVGALVAWMAQGGAVSAMPVGWLMLILPALVYVLGWSVALQRPPAQLLLYGLRKLRQWWRSRRNS</sequence>
<keyword evidence="1" id="KW-0812">Transmembrane</keyword>
<feature type="transmembrane region" description="Helical" evidence="1">
    <location>
        <begin position="73"/>
        <end position="94"/>
    </location>
</feature>
<feature type="transmembrane region" description="Helical" evidence="1">
    <location>
        <begin position="29"/>
        <end position="52"/>
    </location>
</feature>
<feature type="transmembrane region" description="Helical" evidence="1">
    <location>
        <begin position="106"/>
        <end position="124"/>
    </location>
</feature>
<dbReference type="Proteomes" id="UP000267035">
    <property type="component" value="Unassembled WGS sequence"/>
</dbReference>
<keyword evidence="3" id="KW-1185">Reference proteome</keyword>
<dbReference type="AlphaFoldDB" id="A0A3M6PWA2"/>
<evidence type="ECO:0000313" key="3">
    <source>
        <dbReference type="Proteomes" id="UP000267035"/>
    </source>
</evidence>
<keyword evidence="1" id="KW-1133">Transmembrane helix</keyword>
<accession>A0A3M6PWA2</accession>
<evidence type="ECO:0000256" key="1">
    <source>
        <dbReference type="SAM" id="Phobius"/>
    </source>
</evidence>
<evidence type="ECO:0000313" key="2">
    <source>
        <dbReference type="EMBL" id="RMW95362.1"/>
    </source>
</evidence>
<organism evidence="2 3">
    <name type="scientific">Allofranklinella schreckenbergeri</name>
    <dbReference type="NCBI Taxonomy" id="1076744"/>
    <lineage>
        <taxon>Bacteria</taxon>
        <taxon>Pseudomonadati</taxon>
        <taxon>Pseudomonadota</taxon>
        <taxon>Betaproteobacteria</taxon>
        <taxon>Burkholderiales</taxon>
        <taxon>Comamonadaceae</taxon>
        <taxon>Allofranklinella</taxon>
    </lineage>
</organism>
<name>A0A3M6PWA2_9BURK</name>
<comment type="caution">
    <text evidence="2">The sequence shown here is derived from an EMBL/GenBank/DDBJ whole genome shotgun (WGS) entry which is preliminary data.</text>
</comment>
<reference evidence="2 3" key="1">
    <citation type="submission" date="2018-10" db="EMBL/GenBank/DDBJ databases">
        <title>Comamonadaceae CDC group NO-1 genome sequencing and assembly.</title>
        <authorList>
            <person name="Bernier A.-M."/>
            <person name="Bernard K."/>
        </authorList>
    </citation>
    <scope>NUCLEOTIDE SEQUENCE [LARGE SCALE GENOMIC DNA]</scope>
    <source>
        <strain evidence="2 3">NML161473</strain>
    </source>
</reference>
<proteinExistence type="predicted"/>
<dbReference type="EMBL" id="RDQL01000028">
    <property type="protein sequence ID" value="RMW95362.1"/>
    <property type="molecule type" value="Genomic_DNA"/>
</dbReference>
<keyword evidence="1" id="KW-0472">Membrane</keyword>
<protein>
    <submittedName>
        <fullName evidence="2">Uncharacterized protein</fullName>
    </submittedName>
</protein>
<gene>
    <name evidence="2" type="ORF">EBQ25_12050</name>
</gene>